<dbReference type="KEGG" id="tfa:BW733_11555"/>
<evidence type="ECO:0000256" key="1">
    <source>
        <dbReference type="ARBA" id="ARBA00023015"/>
    </source>
</evidence>
<dbReference type="Pfam" id="PF00440">
    <property type="entry name" value="TetR_N"/>
    <property type="match status" value="1"/>
</dbReference>
<gene>
    <name evidence="6" type="ORF">BW733_11555</name>
</gene>
<feature type="DNA-binding region" description="H-T-H motif" evidence="4">
    <location>
        <begin position="29"/>
        <end position="48"/>
    </location>
</feature>
<dbReference type="InterPro" id="IPR036271">
    <property type="entry name" value="Tet_transcr_reg_TetR-rel_C_sf"/>
</dbReference>
<dbReference type="Proteomes" id="UP000188235">
    <property type="component" value="Chromosome"/>
</dbReference>
<keyword evidence="1" id="KW-0805">Transcription regulation</keyword>
<dbReference type="InterPro" id="IPR050109">
    <property type="entry name" value="HTH-type_TetR-like_transc_reg"/>
</dbReference>
<dbReference type="AlphaFoldDB" id="A0A1Q2CZ16"/>
<evidence type="ECO:0000313" key="6">
    <source>
        <dbReference type="EMBL" id="AQP51367.1"/>
    </source>
</evidence>
<evidence type="ECO:0000256" key="2">
    <source>
        <dbReference type="ARBA" id="ARBA00023125"/>
    </source>
</evidence>
<keyword evidence="2 4" id="KW-0238">DNA-binding</keyword>
<evidence type="ECO:0000256" key="4">
    <source>
        <dbReference type="PROSITE-ProRule" id="PRU00335"/>
    </source>
</evidence>
<dbReference type="GO" id="GO:0000976">
    <property type="term" value="F:transcription cis-regulatory region binding"/>
    <property type="evidence" value="ECO:0007669"/>
    <property type="project" value="TreeGrafter"/>
</dbReference>
<dbReference type="PANTHER" id="PTHR30055:SF234">
    <property type="entry name" value="HTH-TYPE TRANSCRIPTIONAL REGULATOR BETI"/>
    <property type="match status" value="1"/>
</dbReference>
<organism evidence="6 7">
    <name type="scientific">Tessaracoccus flavescens</name>
    <dbReference type="NCBI Taxonomy" id="399497"/>
    <lineage>
        <taxon>Bacteria</taxon>
        <taxon>Bacillati</taxon>
        <taxon>Actinomycetota</taxon>
        <taxon>Actinomycetes</taxon>
        <taxon>Propionibacteriales</taxon>
        <taxon>Propionibacteriaceae</taxon>
        <taxon>Tessaracoccus</taxon>
    </lineage>
</organism>
<feature type="domain" description="HTH tetR-type" evidence="5">
    <location>
        <begin position="8"/>
        <end position="66"/>
    </location>
</feature>
<name>A0A1Q2CZ16_9ACTN</name>
<dbReference type="GO" id="GO:0003700">
    <property type="term" value="F:DNA-binding transcription factor activity"/>
    <property type="evidence" value="ECO:0007669"/>
    <property type="project" value="TreeGrafter"/>
</dbReference>
<dbReference type="PANTHER" id="PTHR30055">
    <property type="entry name" value="HTH-TYPE TRANSCRIPTIONAL REGULATOR RUTR"/>
    <property type="match status" value="1"/>
</dbReference>
<protein>
    <submittedName>
        <fullName evidence="6">TetR family transcriptional regulator</fullName>
    </submittedName>
</protein>
<evidence type="ECO:0000259" key="5">
    <source>
        <dbReference type="PROSITE" id="PS50977"/>
    </source>
</evidence>
<reference evidence="6 7" key="1">
    <citation type="journal article" date="2008" name="Int. J. Syst. Evol. Microbiol.">
        <title>Tessaracoccus flavescens sp. nov., isolated from marine sediment.</title>
        <authorList>
            <person name="Lee D.W."/>
            <person name="Lee S.D."/>
        </authorList>
    </citation>
    <scope>NUCLEOTIDE SEQUENCE [LARGE SCALE GENOMIC DNA]</scope>
    <source>
        <strain evidence="6 7">SST-39T</strain>
    </source>
</reference>
<evidence type="ECO:0000313" key="7">
    <source>
        <dbReference type="Proteomes" id="UP000188235"/>
    </source>
</evidence>
<accession>A0A1Q2CZ16</accession>
<keyword evidence="7" id="KW-1185">Reference proteome</keyword>
<sequence>MGLSPQRVRTRQAILDGAAKEWAHDPTVGLARIAATAGVGRATIHRYFPDREHLHQSLVSDSWATLREAIEQAGPGTGSALEVIERFVSAMVHLDDRIRFLFTATEGAASDADAPIAKAVDALLIGEIERGQREGILDATVPAGWIERMIWSTVYTGLDAASDGLLARHRVEDLIRRTLRRVVESQPPAG</sequence>
<keyword evidence="3" id="KW-0804">Transcription</keyword>
<dbReference type="EMBL" id="CP019607">
    <property type="protein sequence ID" value="AQP51367.1"/>
    <property type="molecule type" value="Genomic_DNA"/>
</dbReference>
<dbReference type="RefSeq" id="WP_077350603.1">
    <property type="nucleotide sequence ID" value="NZ_CP019607.1"/>
</dbReference>
<dbReference type="STRING" id="399497.BW733_11555"/>
<evidence type="ECO:0000256" key="3">
    <source>
        <dbReference type="ARBA" id="ARBA00023163"/>
    </source>
</evidence>
<dbReference type="InterPro" id="IPR001647">
    <property type="entry name" value="HTH_TetR"/>
</dbReference>
<proteinExistence type="predicted"/>
<dbReference type="SUPFAM" id="SSF48498">
    <property type="entry name" value="Tetracyclin repressor-like, C-terminal domain"/>
    <property type="match status" value="1"/>
</dbReference>
<dbReference type="InterPro" id="IPR009057">
    <property type="entry name" value="Homeodomain-like_sf"/>
</dbReference>
<dbReference type="Gene3D" id="1.10.357.10">
    <property type="entry name" value="Tetracycline Repressor, domain 2"/>
    <property type="match status" value="1"/>
</dbReference>
<dbReference type="SUPFAM" id="SSF46689">
    <property type="entry name" value="Homeodomain-like"/>
    <property type="match status" value="1"/>
</dbReference>
<dbReference type="PROSITE" id="PS50977">
    <property type="entry name" value="HTH_TETR_2"/>
    <property type="match status" value="1"/>
</dbReference>
<dbReference type="OrthoDB" id="5112469at2"/>